<protein>
    <recommendedName>
        <fullName evidence="1">ATPase dynein-related AAA domain-containing protein</fullName>
    </recommendedName>
</protein>
<dbReference type="Gene3D" id="3.40.50.300">
    <property type="entry name" value="P-loop containing nucleotide triphosphate hydrolases"/>
    <property type="match status" value="1"/>
</dbReference>
<dbReference type="RefSeq" id="WP_264850404.1">
    <property type="nucleotide sequence ID" value="NZ_BRXR01000001.1"/>
</dbReference>
<reference evidence="2 3" key="1">
    <citation type="journal article" date="2024" name="Int. J. Syst. Evol. Microbiol.">
        <title>Clostridium omnivorum sp. nov., isolated from anoxic soil under the treatment of reductive soil disinfestation.</title>
        <authorList>
            <person name="Ueki A."/>
            <person name="Tonouchi A."/>
            <person name="Kaku N."/>
            <person name="Honma S."/>
            <person name="Ueki K."/>
        </authorList>
    </citation>
    <scope>NUCLEOTIDE SEQUENCE [LARGE SCALE GENOMIC DNA]</scope>
    <source>
        <strain evidence="2 3">E14</strain>
    </source>
</reference>
<evidence type="ECO:0000313" key="2">
    <source>
        <dbReference type="EMBL" id="GLC31122.1"/>
    </source>
</evidence>
<evidence type="ECO:0000259" key="1">
    <source>
        <dbReference type="Pfam" id="PF07728"/>
    </source>
</evidence>
<dbReference type="EMBL" id="BRXR01000001">
    <property type="protein sequence ID" value="GLC31122.1"/>
    <property type="molecule type" value="Genomic_DNA"/>
</dbReference>
<dbReference type="SUPFAM" id="SSF88697">
    <property type="entry name" value="PUA domain-like"/>
    <property type="match status" value="1"/>
</dbReference>
<proteinExistence type="predicted"/>
<dbReference type="SUPFAM" id="SSF52540">
    <property type="entry name" value="P-loop containing nucleoside triphosphate hydrolases"/>
    <property type="match status" value="1"/>
</dbReference>
<feature type="domain" description="ATPase dynein-related AAA" evidence="1">
    <location>
        <begin position="692"/>
        <end position="841"/>
    </location>
</feature>
<name>A0ABQ5N7B2_9CLOT</name>
<dbReference type="Pfam" id="PF07728">
    <property type="entry name" value="AAA_5"/>
    <property type="match status" value="1"/>
</dbReference>
<organism evidence="2 3">
    <name type="scientific">Clostridium omnivorum</name>
    <dbReference type="NCBI Taxonomy" id="1604902"/>
    <lineage>
        <taxon>Bacteria</taxon>
        <taxon>Bacillati</taxon>
        <taxon>Bacillota</taxon>
        <taxon>Clostridia</taxon>
        <taxon>Eubacteriales</taxon>
        <taxon>Clostridiaceae</taxon>
        <taxon>Clostridium</taxon>
    </lineage>
</organism>
<keyword evidence="3" id="KW-1185">Reference proteome</keyword>
<dbReference type="CDD" id="cd00009">
    <property type="entry name" value="AAA"/>
    <property type="match status" value="1"/>
</dbReference>
<dbReference type="InterPro" id="IPR011704">
    <property type="entry name" value="ATPase_dyneun-rel_AAA"/>
</dbReference>
<sequence length="945" mass="109795">MINTKKLKDVLGTYKKDFVSQQWENERYKWEAVKHFQDHWDINARNFAEMFTKATDKTYNLLASMNNFPRVMIQGFASADPESTRAMFINLFDETKDFVERVEKFQSDAETVRTKYDDGTWKQHYQNPNSISTYLWLRYPDKYYIYKYSECRAVAKELGSDFVPKKGASSVNLVGGFKLYNEICEQLAVDEELVQLLQSVLTDSCYPDKELKTLAIDVGFYISRFYSKKSTDDTTEWFPKDYSPNITTEEWISLLMDETVFTTNSLEIMKRIKDYGGMATCTQLSIKYGETANFYNAGSSSLARRVAEVTRCPVMTKDTDNSEWWPILYIGRHADKSTECGYIWKLRDELNEALDQINLSEIPLYANETPAIWKISHGTDCISDAEAKIFEENHVIVVHKDTKAKATSKVSQGESFMLSMKKGDYFYLCYGNSIRLLGQITTDEVVLNPEKEDGWYQRKYNVVAKSKDIYPYKNTQKWWTPNDNSTCIIIGESDKHLFEELILRPYFDMTLDSLLSNSTDKHGYWWLNANPKIWSFSDIGIGETQSYTLYNDNGNKRRIFQNFLDAKADDFIIGYESYPVKQVVAIAKVTKENDGENLYFEKVDGLATPIDYLTLKSCPELERMEYFTNPQGSLFKLTKGEYDFIMDLIREENPVAQKETVEAYSKERFLEEVYMTGERFDTLVSLLKNKQNLILQGAPGVGKTFAARRLAYAMIKEKDDSRIEFIQFHQNYSYEDFVMGYKPQGEGFELQNGTFYRFCQKAANMPSKPFFFIIDEINRGNMSKIFGELLMLIERDYRGTKATLAYNGMPFTVPKNLYIIGMMNTADRSLAMIDYALRRRFSFFEMEPGFNSGGFKAYEAAFDNDTFNTLIERIKELNKEIAADSSLGKGFCIGHSYFCGQKECTDEWMMEVVEYDILPMLSEYWFDEPAKLQRWQNILRGVFND</sequence>
<dbReference type="InterPro" id="IPR052934">
    <property type="entry name" value="Methyl-DNA_Rec/Restrict_Enz"/>
</dbReference>
<dbReference type="PANTHER" id="PTHR37291:SF1">
    <property type="entry name" value="TYPE IV METHYL-DIRECTED RESTRICTION ENZYME ECOKMCRB SUBUNIT"/>
    <property type="match status" value="1"/>
</dbReference>
<evidence type="ECO:0000313" key="3">
    <source>
        <dbReference type="Proteomes" id="UP001208567"/>
    </source>
</evidence>
<dbReference type="InterPro" id="IPR015947">
    <property type="entry name" value="PUA-like_sf"/>
</dbReference>
<accession>A0ABQ5N7B2</accession>
<comment type="caution">
    <text evidence="2">The sequence shown here is derived from an EMBL/GenBank/DDBJ whole genome shotgun (WGS) entry which is preliminary data.</text>
</comment>
<dbReference type="Gene3D" id="3.10.590.10">
    <property type="entry name" value="ph1033 like domains"/>
    <property type="match status" value="1"/>
</dbReference>
<dbReference type="InterPro" id="IPR027417">
    <property type="entry name" value="P-loop_NTPase"/>
</dbReference>
<dbReference type="Proteomes" id="UP001208567">
    <property type="component" value="Unassembled WGS sequence"/>
</dbReference>
<gene>
    <name evidence="2" type="ORF">bsdE14_25320</name>
</gene>
<dbReference type="PANTHER" id="PTHR37291">
    <property type="entry name" value="5-METHYLCYTOSINE-SPECIFIC RESTRICTION ENZYME B"/>
    <property type="match status" value="1"/>
</dbReference>